<dbReference type="STRING" id="169760.PSTEL_20850"/>
<organism evidence="3 4">
    <name type="scientific">Paenibacillus stellifer</name>
    <dbReference type="NCBI Taxonomy" id="169760"/>
    <lineage>
        <taxon>Bacteria</taxon>
        <taxon>Bacillati</taxon>
        <taxon>Bacillota</taxon>
        <taxon>Bacilli</taxon>
        <taxon>Bacillales</taxon>
        <taxon>Paenibacillaceae</taxon>
        <taxon>Paenibacillus</taxon>
    </lineage>
</organism>
<keyword evidence="1" id="KW-1133">Transmembrane helix</keyword>
<keyword evidence="1" id="KW-0472">Membrane</keyword>
<dbReference type="Pfam" id="PF02517">
    <property type="entry name" value="Rce1-like"/>
    <property type="match status" value="1"/>
</dbReference>
<dbReference type="HOGENOM" id="CLU_064706_4_0_9"/>
<feature type="transmembrane region" description="Helical" evidence="1">
    <location>
        <begin position="179"/>
        <end position="200"/>
    </location>
</feature>
<keyword evidence="4" id="KW-1185">Reference proteome</keyword>
<keyword evidence="1" id="KW-0812">Transmembrane</keyword>
<dbReference type="InterPro" id="IPR003675">
    <property type="entry name" value="Rce1/LyrA-like_dom"/>
</dbReference>
<dbReference type="AlphaFoldDB" id="A0A089M104"/>
<dbReference type="EMBL" id="CP009286">
    <property type="protein sequence ID" value="AIQ65203.1"/>
    <property type="molecule type" value="Genomic_DNA"/>
</dbReference>
<evidence type="ECO:0000313" key="4">
    <source>
        <dbReference type="Proteomes" id="UP000029507"/>
    </source>
</evidence>
<evidence type="ECO:0000313" key="3">
    <source>
        <dbReference type="EMBL" id="AIQ65203.1"/>
    </source>
</evidence>
<sequence length="258" mass="28680">MYLSVTFGFTWLCWLPLLANRQWAAGLPVLPGQFYLGSFGPLTGAASAELLTGGIRGAKDWLKRLFSPAFPRRWLWIAVLLPLAYGAVSVLVHRMVTGSFPELGRFGLTSDLPAGFNLWQTSLTWMLTFGIGEESGWRGFLLPKLRKRRSLFGSALIVAAVWMLWHLPAFGFNDNYLEMGFGIIGWAISLTYGSVVLAWITEGSRWSIIPVILWHGIFDTLTASDQAAEVMAMVCSMLVIIQGVLLMRSMGRSARTRE</sequence>
<feature type="domain" description="CAAX prenyl protease 2/Lysostaphin resistance protein A-like" evidence="2">
    <location>
        <begin position="119"/>
        <end position="220"/>
    </location>
</feature>
<gene>
    <name evidence="3" type="ORF">PSTEL_20850</name>
</gene>
<accession>A0A089M104</accession>
<reference evidence="3 4" key="1">
    <citation type="submission" date="2014-08" db="EMBL/GenBank/DDBJ databases">
        <title>Comparative genomics of the Paenibacillus odorifer group.</title>
        <authorList>
            <person name="den Bakker H.C."/>
            <person name="Tsai Y.-C."/>
            <person name="Martin N."/>
            <person name="Korlach J."/>
            <person name="Wiedmann M."/>
        </authorList>
    </citation>
    <scope>NUCLEOTIDE SEQUENCE [LARGE SCALE GENOMIC DNA]</scope>
    <source>
        <strain evidence="3 4">DSM 14472</strain>
    </source>
</reference>
<dbReference type="PANTHER" id="PTHR35797">
    <property type="entry name" value="PROTEASE-RELATED"/>
    <property type="match status" value="1"/>
</dbReference>
<feature type="transmembrane region" description="Helical" evidence="1">
    <location>
        <begin position="230"/>
        <end position="247"/>
    </location>
</feature>
<proteinExistence type="predicted"/>
<evidence type="ECO:0000259" key="2">
    <source>
        <dbReference type="Pfam" id="PF02517"/>
    </source>
</evidence>
<feature type="transmembrane region" description="Helical" evidence="1">
    <location>
        <begin position="151"/>
        <end position="167"/>
    </location>
</feature>
<dbReference type="GO" id="GO:0004175">
    <property type="term" value="F:endopeptidase activity"/>
    <property type="evidence" value="ECO:0007669"/>
    <property type="project" value="UniProtKB-ARBA"/>
</dbReference>
<dbReference type="Proteomes" id="UP000029507">
    <property type="component" value="Chromosome"/>
</dbReference>
<dbReference type="InterPro" id="IPR042150">
    <property type="entry name" value="MmRce1-like"/>
</dbReference>
<evidence type="ECO:0000256" key="1">
    <source>
        <dbReference type="SAM" id="Phobius"/>
    </source>
</evidence>
<dbReference type="PANTHER" id="PTHR35797:SF1">
    <property type="entry name" value="PROTEASE"/>
    <property type="match status" value="1"/>
</dbReference>
<feature type="transmembrane region" description="Helical" evidence="1">
    <location>
        <begin position="74"/>
        <end position="92"/>
    </location>
</feature>
<dbReference type="KEGG" id="pste:PSTEL_20850"/>
<name>A0A089M104_9BACL</name>
<protein>
    <submittedName>
        <fullName evidence="3">Abortive infection protein</fullName>
    </submittedName>
</protein>
<dbReference type="GO" id="GO:0080120">
    <property type="term" value="P:CAAX-box protein maturation"/>
    <property type="evidence" value="ECO:0007669"/>
    <property type="project" value="UniProtKB-ARBA"/>
</dbReference>